<keyword evidence="2" id="KW-0802">TPR repeat</keyword>
<evidence type="ECO:0000256" key="1">
    <source>
        <dbReference type="ARBA" id="ARBA00022737"/>
    </source>
</evidence>
<keyword evidence="4" id="KW-1185">Reference proteome</keyword>
<dbReference type="EMBL" id="CANTUO010000005">
    <property type="protein sequence ID" value="CAI5759957.1"/>
    <property type="molecule type" value="Genomic_DNA"/>
</dbReference>
<dbReference type="PANTHER" id="PTHR22767:SF2">
    <property type="entry name" value="N(ALPHA)-ACETYLTRANSFERASE 15_16, ISOFORM A"/>
    <property type="match status" value="1"/>
</dbReference>
<name>A0A9W4TZM9_9ASCO</name>
<evidence type="ECO:0008006" key="5">
    <source>
        <dbReference type="Google" id="ProtNLM"/>
    </source>
</evidence>
<dbReference type="Proteomes" id="UP001152885">
    <property type="component" value="Unassembled WGS sequence"/>
</dbReference>
<dbReference type="PANTHER" id="PTHR22767">
    <property type="entry name" value="N-TERMINAL ACETYLTRANSFERASE-RELATED"/>
    <property type="match status" value="1"/>
</dbReference>
<protein>
    <recommendedName>
        <fullName evidence="5">N-terminal acetyltransferase A complex subunit NAT1</fullName>
    </recommendedName>
</protein>
<comment type="caution">
    <text evidence="3">The sequence shown here is derived from an EMBL/GenBank/DDBJ whole genome shotgun (WGS) entry which is preliminary data.</text>
</comment>
<proteinExistence type="predicted"/>
<keyword evidence="1" id="KW-0677">Repeat</keyword>
<dbReference type="SUPFAM" id="SSF48452">
    <property type="entry name" value="TPR-like"/>
    <property type="match status" value="2"/>
</dbReference>
<reference evidence="3" key="1">
    <citation type="submission" date="2022-12" db="EMBL/GenBank/DDBJ databases">
        <authorList>
            <person name="Brejova B."/>
        </authorList>
    </citation>
    <scope>NUCLEOTIDE SEQUENCE</scope>
</reference>
<dbReference type="InterPro" id="IPR021183">
    <property type="entry name" value="NatA_aux_su"/>
</dbReference>
<gene>
    <name evidence="3" type="ORF">CANVERA_P4469</name>
</gene>
<dbReference type="GO" id="GO:0031415">
    <property type="term" value="C:NatA complex"/>
    <property type="evidence" value="ECO:0007669"/>
    <property type="project" value="TreeGrafter"/>
</dbReference>
<organism evidence="3 4">
    <name type="scientific">Candida verbasci</name>
    <dbReference type="NCBI Taxonomy" id="1227364"/>
    <lineage>
        <taxon>Eukaryota</taxon>
        <taxon>Fungi</taxon>
        <taxon>Dikarya</taxon>
        <taxon>Ascomycota</taxon>
        <taxon>Saccharomycotina</taxon>
        <taxon>Pichiomycetes</taxon>
        <taxon>Debaryomycetaceae</taxon>
        <taxon>Candida/Lodderomyces clade</taxon>
        <taxon>Candida</taxon>
    </lineage>
</organism>
<evidence type="ECO:0000256" key="2">
    <source>
        <dbReference type="ARBA" id="ARBA00022803"/>
    </source>
</evidence>
<dbReference type="Pfam" id="PF12569">
    <property type="entry name" value="NatA_aux_su"/>
    <property type="match status" value="2"/>
</dbReference>
<accession>A0A9W4TZM9</accession>
<evidence type="ECO:0000313" key="3">
    <source>
        <dbReference type="EMBL" id="CAI5759957.1"/>
    </source>
</evidence>
<dbReference type="OrthoDB" id="10263032at2759"/>
<evidence type="ECO:0000313" key="4">
    <source>
        <dbReference type="Proteomes" id="UP001152885"/>
    </source>
</evidence>
<dbReference type="Gene3D" id="1.25.40.1010">
    <property type="match status" value="1"/>
</dbReference>
<sequence>MVVGKKGIPIISNKEDANFREALKLFDSKQYKKALKLIDLNLKKNSNHAESLALKGNLILNLPANGENKESDSLSYINKAIAKDSSNYLVDHLIGIYYRSKENYFEASKWLKLSLDNGSPNKAILRDLSFMQVHLRDYKSLKESRQIYLEHQPGYRANWTGLAIAQYLNNELTNSINTLSKIEDIITPHLNASDLYEHNECTLFKNKIYGELKDYSKALEVLEGDESKILDKLSYLEYRAKYLLMMDDKKSASKIYRALIKRNPDNVAYYNLLELSLDTINKPVETRVKLYEKLSNFYPKSDPPKFLPLTFIPSTNPIFETKVKEYLIPQLIKGVPALFVNVKPLYKNQSKSEIIEKVVLEFVDNELPNIQNPTVSVWTNYYLSQHYLYKKELIKAMEYINIAITHSPTLVELYIIKSRILKHENKIAEAMEVMNEGRELDLQDRFINSKATKYMLRNNCVNEAIDTISLFTKLDEGTINGCKDLHIMQVNWILIESGEAYNRLYSHYKLQLESQENDTDKEEIQELVEIYKGLSLKRFQSVLKNFEIFYADQYDFHSYCMRRGTPRDYIDLIKWEDKIHSTPVYIRALKGLTNLYFELYEEQKGTPPTDDDIQVKKINKKQKKAQVQANKKRQEFATRVESEKDDSDPFGINLINNLLSDDILTKLYELYKPLIVEGKDLLLTWESLFKIYLYQGKYVLALSAIKNFHKLLNNNGTTTTTTKHCKIISNMLIALSDTLNSDIDVNPAIKKVVEKGIISSYPDFEK</sequence>
<dbReference type="PIRSF" id="PIRSF000422">
    <property type="entry name" value="N-terminal-AcTrfase-A_aux_su"/>
    <property type="match status" value="1"/>
</dbReference>
<dbReference type="AlphaFoldDB" id="A0A9W4TZM9"/>
<dbReference type="Gene3D" id="1.25.40.1040">
    <property type="match status" value="1"/>
</dbReference>
<dbReference type="InterPro" id="IPR011990">
    <property type="entry name" value="TPR-like_helical_dom_sf"/>
</dbReference>